<protein>
    <submittedName>
        <fullName evidence="1">Uncharacterized protein</fullName>
    </submittedName>
</protein>
<dbReference type="Proteomes" id="UP000005446">
    <property type="component" value="Unassembled WGS sequence"/>
</dbReference>
<accession>H0EVB0</accession>
<comment type="caution">
    <text evidence="1">The sequence shown here is derived from an EMBL/GenBank/DDBJ whole genome shotgun (WGS) entry which is preliminary data.</text>
</comment>
<gene>
    <name evidence="1" type="ORF">M7I_6705</name>
</gene>
<name>H0EVB0_GLAL7</name>
<evidence type="ECO:0000313" key="1">
    <source>
        <dbReference type="EMBL" id="EHK97552.1"/>
    </source>
</evidence>
<dbReference type="OrthoDB" id="5945798at2759"/>
<sequence length="246" mass="28688">MLRECQIKAWKEYHKHECKEFQANPSLYKKDEVRSSKRVEFILQNSESTVAAMNIAVLGMFRANERLKIIEEELGMSQKDPSVLEDLLATDISELEYLLATKMITHMVPIQVPDGTRCEEELKEIEEWGSKKPELKHPLSCLRKAQSKLLMKMLEIKAGLITPQELSIYIRPLAKELFPDGIWPDHIEPIPRINKFCGDYYYNKKLGNLGLKYHLRGILCMEIRHCAEFVRLFMMMHAQSKFVCEV</sequence>
<dbReference type="InParanoid" id="H0EVB0"/>
<organism evidence="1 2">
    <name type="scientific">Glarea lozoyensis (strain ATCC 74030 / MF5533)</name>
    <dbReference type="NCBI Taxonomy" id="1104152"/>
    <lineage>
        <taxon>Eukaryota</taxon>
        <taxon>Fungi</taxon>
        <taxon>Dikarya</taxon>
        <taxon>Ascomycota</taxon>
        <taxon>Pezizomycotina</taxon>
        <taxon>Leotiomycetes</taxon>
        <taxon>Helotiales</taxon>
        <taxon>Helotiaceae</taxon>
        <taxon>Glarea</taxon>
    </lineage>
</organism>
<evidence type="ECO:0000313" key="2">
    <source>
        <dbReference type="Proteomes" id="UP000005446"/>
    </source>
</evidence>
<dbReference type="HOGENOM" id="CLU_1129143_0_0_1"/>
<dbReference type="EMBL" id="AGUE01000189">
    <property type="protein sequence ID" value="EHK97552.1"/>
    <property type="molecule type" value="Genomic_DNA"/>
</dbReference>
<reference evidence="1 2" key="1">
    <citation type="journal article" date="2012" name="Eukaryot. Cell">
        <title>Genome sequence of the fungus Glarea lozoyensis: the first genome sequence of a species from the Helotiaceae family.</title>
        <authorList>
            <person name="Youssar L."/>
            <person name="Gruening B.A."/>
            <person name="Erxleben A."/>
            <person name="Guenther S."/>
            <person name="Huettel W."/>
        </authorList>
    </citation>
    <scope>NUCLEOTIDE SEQUENCE [LARGE SCALE GENOMIC DNA]</scope>
    <source>
        <strain evidence="2">ATCC 74030 / MF5533</strain>
    </source>
</reference>
<proteinExistence type="predicted"/>
<keyword evidence="2" id="KW-1185">Reference proteome</keyword>
<dbReference type="AlphaFoldDB" id="H0EVB0"/>